<dbReference type="OrthoDB" id="2967263at2759"/>
<proteinExistence type="predicted"/>
<evidence type="ECO:0000313" key="2">
    <source>
        <dbReference type="Proteomes" id="UP000008066"/>
    </source>
</evidence>
<dbReference type="KEGG" id="cthr:CTHT_0046130"/>
<protein>
    <submittedName>
        <fullName evidence="1">Uncharacterized protein</fullName>
    </submittedName>
</protein>
<dbReference type="InterPro" id="IPR009097">
    <property type="entry name" value="Cyclic_Pdiesterase"/>
</dbReference>
<dbReference type="HOGENOM" id="CLU_051290_0_0_1"/>
<sequence length="353" mass="39400">MATSAPQLQNKYEDLSGVKTDADGNPYNALINACEDNPIKIQALYTTHRTTRNAQQREKFLSPDFKGLIIDPVLLRLEKPDIEPGFKDERHCLVFWARPPEHILKLAAHLQSLLLKAAPSKCLWLATNLIEPSADVVSRLPPDLWLMPLHRMHMTTLEIAHSKTADEIAGLVSKLSDIIPTLTSLPSIRRARVVKPMISYDLSAVAVSFVPAAGEKVLSPPPAQPAPKTVQHAGLLVGSVEESDRYTYHHLRRDAFDIAAGTGTPIGSRYVVPSAHITLARYLTDKDHKTPEQRQRWVQAIEDINRWLEQEVWDVEDGEFIGEWIVGQERGLDCRCGALWYGGGRTIMVGEGF</sequence>
<dbReference type="PROSITE" id="PS50007">
    <property type="entry name" value="PIPLC_X_DOMAIN"/>
    <property type="match status" value="1"/>
</dbReference>
<dbReference type="EMBL" id="GL988043">
    <property type="protein sequence ID" value="EGS20108.1"/>
    <property type="molecule type" value="Genomic_DNA"/>
</dbReference>
<accession>G0S9J7</accession>
<dbReference type="Proteomes" id="UP000008066">
    <property type="component" value="Unassembled WGS sequence"/>
</dbReference>
<dbReference type="STRING" id="759272.G0S9J7"/>
<name>G0S9J7_CHATD</name>
<dbReference type="GeneID" id="18258651"/>
<keyword evidence="2" id="KW-1185">Reference proteome</keyword>
<gene>
    <name evidence="1" type="ORF">CTHT_0046130</name>
</gene>
<dbReference type="SUPFAM" id="SSF55144">
    <property type="entry name" value="LigT-like"/>
    <property type="match status" value="1"/>
</dbReference>
<dbReference type="OMA" id="FVDPRNC"/>
<dbReference type="eggNOG" id="ENOG502S7CF">
    <property type="taxonomic scope" value="Eukaryota"/>
</dbReference>
<reference evidence="1 2" key="1">
    <citation type="journal article" date="2011" name="Cell">
        <title>Insight into structure and assembly of the nuclear pore complex by utilizing the genome of a eukaryotic thermophile.</title>
        <authorList>
            <person name="Amlacher S."/>
            <person name="Sarges P."/>
            <person name="Flemming D."/>
            <person name="van Noort V."/>
            <person name="Kunze R."/>
            <person name="Devos D.P."/>
            <person name="Arumugam M."/>
            <person name="Bork P."/>
            <person name="Hurt E."/>
        </authorList>
    </citation>
    <scope>NUCLEOTIDE SEQUENCE [LARGE SCALE GENOMIC DNA]</scope>
    <source>
        <strain evidence="2">DSM 1495 / CBS 144.50 / IMI 039719</strain>
    </source>
</reference>
<dbReference type="AlphaFoldDB" id="G0S9J7"/>
<organism evidence="2">
    <name type="scientific">Chaetomium thermophilum (strain DSM 1495 / CBS 144.50 / IMI 039719)</name>
    <name type="common">Thermochaetoides thermophila</name>
    <dbReference type="NCBI Taxonomy" id="759272"/>
    <lineage>
        <taxon>Eukaryota</taxon>
        <taxon>Fungi</taxon>
        <taxon>Dikarya</taxon>
        <taxon>Ascomycota</taxon>
        <taxon>Pezizomycotina</taxon>
        <taxon>Sordariomycetes</taxon>
        <taxon>Sordariomycetidae</taxon>
        <taxon>Sordariales</taxon>
        <taxon>Chaetomiaceae</taxon>
        <taxon>Thermochaetoides</taxon>
    </lineage>
</organism>
<evidence type="ECO:0000313" key="1">
    <source>
        <dbReference type="EMBL" id="EGS20108.1"/>
    </source>
</evidence>
<dbReference type="RefSeq" id="XP_006694993.1">
    <property type="nucleotide sequence ID" value="XM_006694930.1"/>
</dbReference>